<evidence type="ECO:0000313" key="2">
    <source>
        <dbReference type="Proteomes" id="UP000006334"/>
    </source>
</evidence>
<dbReference type="EMBL" id="BAEN01000023">
    <property type="protein sequence ID" value="GAC13858.1"/>
    <property type="molecule type" value="Genomic_DNA"/>
</dbReference>
<accession>K6YB48</accession>
<keyword evidence="2" id="KW-1185">Reference proteome</keyword>
<evidence type="ECO:0008006" key="3">
    <source>
        <dbReference type="Google" id="ProtNLM"/>
    </source>
</evidence>
<dbReference type="PROSITE" id="PS51257">
    <property type="entry name" value="PROKAR_LIPOPROTEIN"/>
    <property type="match status" value="1"/>
</dbReference>
<protein>
    <recommendedName>
        <fullName evidence="3">Lipoprotein</fullName>
    </recommendedName>
</protein>
<dbReference type="OrthoDB" id="9862747at2"/>
<dbReference type="RefSeq" id="WP_008843675.1">
    <property type="nucleotide sequence ID" value="NZ_BAEN01000023.1"/>
</dbReference>
<organism evidence="1 2">
    <name type="scientific">Aliiglaciecola lipolytica E3</name>
    <dbReference type="NCBI Taxonomy" id="1127673"/>
    <lineage>
        <taxon>Bacteria</taxon>
        <taxon>Pseudomonadati</taxon>
        <taxon>Pseudomonadota</taxon>
        <taxon>Gammaproteobacteria</taxon>
        <taxon>Alteromonadales</taxon>
        <taxon>Alteromonadaceae</taxon>
        <taxon>Aliiglaciecola</taxon>
    </lineage>
</organism>
<gene>
    <name evidence="1" type="ORF">GLIP_1217</name>
</gene>
<reference evidence="1 2" key="1">
    <citation type="journal article" date="2017" name="Antonie Van Leeuwenhoek">
        <title>Rhizobium rhizosphaerae sp. nov., a novel species isolated from rice rhizosphere.</title>
        <authorList>
            <person name="Zhao J.J."/>
            <person name="Zhang J."/>
            <person name="Zhang R.J."/>
            <person name="Zhang C.W."/>
            <person name="Yin H.Q."/>
            <person name="Zhang X.X."/>
        </authorList>
    </citation>
    <scope>NUCLEOTIDE SEQUENCE [LARGE SCALE GENOMIC DNA]</scope>
    <source>
        <strain evidence="1 2">E3</strain>
    </source>
</reference>
<comment type="caution">
    <text evidence="1">The sequence shown here is derived from an EMBL/GenBank/DDBJ whole genome shotgun (WGS) entry which is preliminary data.</text>
</comment>
<evidence type="ECO:0000313" key="1">
    <source>
        <dbReference type="EMBL" id="GAC13858.1"/>
    </source>
</evidence>
<proteinExistence type="predicted"/>
<sequence>MKKIVISFLVITPLFLVGCATTFTLMDANEQLNSYYSSLEQAKTTKDYTMEVTALSMLADLATTTAQEAEKSKTALNKISLYRVAATAAWKAEETSVVAYSNAGVKVCEKEWNNAPRDCGMLTFIKDLASIDETTRLFNIETLKTNTQINDQVALDIFNRYEATATDMIRMHTHLLESVPESLLTEFDKRLSTLICKHISQGASGLLARAQVELNTACRVENLRIQANNANIKLTGCLGPIPEQISNC</sequence>
<dbReference type="Proteomes" id="UP000006334">
    <property type="component" value="Unassembled WGS sequence"/>
</dbReference>
<name>K6YB48_9ALTE</name>
<dbReference type="AlphaFoldDB" id="K6YB48"/>
<dbReference type="STRING" id="1127673.GLIP_1217"/>